<dbReference type="EMBL" id="MU069945">
    <property type="protein sequence ID" value="KAF5831478.1"/>
    <property type="molecule type" value="Genomic_DNA"/>
</dbReference>
<feature type="region of interest" description="Disordered" evidence="4">
    <location>
        <begin position="158"/>
        <end position="185"/>
    </location>
</feature>
<dbReference type="Gene3D" id="3.30.379.10">
    <property type="entry name" value="Chitobiase/beta-hexosaminidase domain 2-like"/>
    <property type="match status" value="1"/>
</dbReference>
<sequence>MQLPIIPSPQHVRFLSPSPLQLVGPCTVCVLSNEPRAHEVSGWLCDQLRECTDLVVQQAAGDSSQQNCSSRSTIVLQVLGAHGTLPFPEPHPAEHVAHEAYSMCIEPAGQQLSGGSTACFPPPAQCTVKATHPHGLFNGCQSLLQVLLMPCLPLHPPSQRPFPPQSPAPHEAPPSPGDGPPWKKLQVPHVTVHDAPRFPWRGFLLDCGRHFFSVPFIKQV</sequence>
<protein>
    <recommendedName>
        <fullName evidence="2">beta-N-acetylhexosaminidase</fullName>
        <ecNumber evidence="2">3.2.1.52</ecNumber>
    </recommendedName>
</protein>
<accession>A0ABQ7GA48</accession>
<dbReference type="InterPro" id="IPR025705">
    <property type="entry name" value="Beta_hexosaminidase_sua/sub"/>
</dbReference>
<keyword evidence="6" id="KW-1185">Reference proteome</keyword>
<proteinExistence type="predicted"/>
<feature type="compositionally biased region" description="Pro residues" evidence="4">
    <location>
        <begin position="158"/>
        <end position="179"/>
    </location>
</feature>
<name>A0ABQ7GA48_DUNSA</name>
<dbReference type="EC" id="3.2.1.52" evidence="2"/>
<evidence type="ECO:0000256" key="2">
    <source>
        <dbReference type="ARBA" id="ARBA00012663"/>
    </source>
</evidence>
<evidence type="ECO:0000256" key="4">
    <source>
        <dbReference type="SAM" id="MobiDB-lite"/>
    </source>
</evidence>
<feature type="non-terminal residue" evidence="5">
    <location>
        <position position="220"/>
    </location>
</feature>
<comment type="caution">
    <text evidence="5">The sequence shown here is derived from an EMBL/GenBank/DDBJ whole genome shotgun (WGS) entry which is preliminary data.</text>
</comment>
<dbReference type="InterPro" id="IPR029018">
    <property type="entry name" value="Hex-like_dom2"/>
</dbReference>
<keyword evidence="3" id="KW-0378">Hydrolase</keyword>
<comment type="catalytic activity">
    <reaction evidence="1">
        <text>Hydrolysis of terminal non-reducing N-acetyl-D-hexosamine residues in N-acetyl-beta-D-hexosaminides.</text>
        <dbReference type="EC" id="3.2.1.52"/>
    </reaction>
</comment>
<reference evidence="5" key="1">
    <citation type="submission" date="2017-08" db="EMBL/GenBank/DDBJ databases">
        <authorList>
            <person name="Polle J.E."/>
            <person name="Barry K."/>
            <person name="Cushman J."/>
            <person name="Schmutz J."/>
            <person name="Tran D."/>
            <person name="Hathwaick L.T."/>
            <person name="Yim W.C."/>
            <person name="Jenkins J."/>
            <person name="Mckie-Krisberg Z.M."/>
            <person name="Prochnik S."/>
            <person name="Lindquist E."/>
            <person name="Dockter R.B."/>
            <person name="Adam C."/>
            <person name="Molina H."/>
            <person name="Bunkerborg J."/>
            <person name="Jin E."/>
            <person name="Buchheim M."/>
            <person name="Magnuson J."/>
        </authorList>
    </citation>
    <scope>NUCLEOTIDE SEQUENCE</scope>
    <source>
        <strain evidence="5">CCAP 19/18</strain>
    </source>
</reference>
<evidence type="ECO:0000313" key="5">
    <source>
        <dbReference type="EMBL" id="KAF5831478.1"/>
    </source>
</evidence>
<dbReference type="PANTHER" id="PTHR22600">
    <property type="entry name" value="BETA-HEXOSAMINIDASE"/>
    <property type="match status" value="1"/>
</dbReference>
<dbReference type="SUPFAM" id="SSF55545">
    <property type="entry name" value="beta-N-acetylhexosaminidase-like domain"/>
    <property type="match status" value="1"/>
</dbReference>
<dbReference type="Gene3D" id="3.20.20.80">
    <property type="entry name" value="Glycosidases"/>
    <property type="match status" value="1"/>
</dbReference>
<organism evidence="5 6">
    <name type="scientific">Dunaliella salina</name>
    <name type="common">Green alga</name>
    <name type="synonym">Protococcus salinus</name>
    <dbReference type="NCBI Taxonomy" id="3046"/>
    <lineage>
        <taxon>Eukaryota</taxon>
        <taxon>Viridiplantae</taxon>
        <taxon>Chlorophyta</taxon>
        <taxon>core chlorophytes</taxon>
        <taxon>Chlorophyceae</taxon>
        <taxon>CS clade</taxon>
        <taxon>Chlamydomonadales</taxon>
        <taxon>Dunaliellaceae</taxon>
        <taxon>Dunaliella</taxon>
    </lineage>
</organism>
<dbReference type="PANTHER" id="PTHR22600:SF57">
    <property type="entry name" value="BETA-N-ACETYLHEXOSAMINIDASE"/>
    <property type="match status" value="1"/>
</dbReference>
<evidence type="ECO:0000256" key="3">
    <source>
        <dbReference type="ARBA" id="ARBA00022801"/>
    </source>
</evidence>
<dbReference type="Proteomes" id="UP000815325">
    <property type="component" value="Unassembled WGS sequence"/>
</dbReference>
<gene>
    <name evidence="5" type="ORF">DUNSADRAFT_13100</name>
</gene>
<evidence type="ECO:0000256" key="1">
    <source>
        <dbReference type="ARBA" id="ARBA00001231"/>
    </source>
</evidence>
<evidence type="ECO:0000313" key="6">
    <source>
        <dbReference type="Proteomes" id="UP000815325"/>
    </source>
</evidence>